<reference evidence="1 2" key="1">
    <citation type="journal article" date="2015" name="Genome Announc.">
        <title>Expanding the biotechnology potential of lactobacilli through comparative genomics of 213 strains and associated genera.</title>
        <authorList>
            <person name="Sun Z."/>
            <person name="Harris H.M."/>
            <person name="McCann A."/>
            <person name="Guo C."/>
            <person name="Argimon S."/>
            <person name="Zhang W."/>
            <person name="Yang X."/>
            <person name="Jeffery I.B."/>
            <person name="Cooney J.C."/>
            <person name="Kagawa T.F."/>
            <person name="Liu W."/>
            <person name="Song Y."/>
            <person name="Salvetti E."/>
            <person name="Wrobel A."/>
            <person name="Rasinkangas P."/>
            <person name="Parkhill J."/>
            <person name="Rea M.C."/>
            <person name="O'Sullivan O."/>
            <person name="Ritari J."/>
            <person name="Douillard F.P."/>
            <person name="Paul Ross R."/>
            <person name="Yang R."/>
            <person name="Briner A.E."/>
            <person name="Felis G.E."/>
            <person name="de Vos W.M."/>
            <person name="Barrangou R."/>
            <person name="Klaenhammer T.R."/>
            <person name="Caufield P.W."/>
            <person name="Cui Y."/>
            <person name="Zhang H."/>
            <person name="O'Toole P.W."/>
        </authorList>
    </citation>
    <scope>NUCLEOTIDE SEQUENCE [LARGE SCALE GENOMIC DNA]</scope>
    <source>
        <strain evidence="1 2">DSM 7090</strain>
    </source>
</reference>
<dbReference type="Proteomes" id="UP000051927">
    <property type="component" value="Unassembled WGS sequence"/>
</dbReference>
<name>A0ABR5Q214_9ACTN</name>
<dbReference type="RefSeq" id="WP_003148763.1">
    <property type="nucleotide sequence ID" value="NZ_JABZGV010000005.1"/>
</dbReference>
<protein>
    <recommendedName>
        <fullName evidence="3">DUF3800 domain-containing protein</fullName>
    </recommendedName>
</protein>
<keyword evidence="2" id="KW-1185">Reference proteome</keyword>
<dbReference type="EMBL" id="JQCP01000001">
    <property type="protein sequence ID" value="KRO02970.1"/>
    <property type="molecule type" value="Genomic_DNA"/>
</dbReference>
<sequence>MSELSIFVDESGDFGVHSDYYLLTLVFHEQNHSIAEQLSRFEQRVLKLGLPSSQVVHAGPIVRREGEFSSLSLSTRRALAGALFAFTRHSGVHFFTIVVKKQECSDRIRLKTRLARELSGFLRDHMEYFLSFDHVIVYYDNGQAPVTELIGTVFGSVFFDVDFRKVIPSDYRLFQSADLICTLELAAKKADEGKLSRSEEIFFESKRKLKKNWLNQLDRIRLF</sequence>
<accession>A0ABR5Q214</accession>
<evidence type="ECO:0008006" key="3">
    <source>
        <dbReference type="Google" id="ProtNLM"/>
    </source>
</evidence>
<comment type="caution">
    <text evidence="1">The sequence shown here is derived from an EMBL/GenBank/DDBJ whole genome shotgun (WGS) entry which is preliminary data.</text>
</comment>
<proteinExistence type="predicted"/>
<dbReference type="GeneID" id="84904205"/>
<organism evidence="1 2">
    <name type="scientific">Lancefieldella rimae</name>
    <dbReference type="NCBI Taxonomy" id="1383"/>
    <lineage>
        <taxon>Bacteria</taxon>
        <taxon>Bacillati</taxon>
        <taxon>Actinomycetota</taxon>
        <taxon>Coriobacteriia</taxon>
        <taxon>Coriobacteriales</taxon>
        <taxon>Atopobiaceae</taxon>
        <taxon>Lancefieldella</taxon>
    </lineage>
</organism>
<evidence type="ECO:0000313" key="2">
    <source>
        <dbReference type="Proteomes" id="UP000051927"/>
    </source>
</evidence>
<dbReference type="InterPro" id="IPR024524">
    <property type="entry name" value="DUF3800"/>
</dbReference>
<gene>
    <name evidence="1" type="ORF">IV60_GL000144</name>
</gene>
<evidence type="ECO:0000313" key="1">
    <source>
        <dbReference type="EMBL" id="KRO02970.1"/>
    </source>
</evidence>
<dbReference type="Pfam" id="PF12686">
    <property type="entry name" value="DUF3800"/>
    <property type="match status" value="1"/>
</dbReference>